<gene>
    <name evidence="2" type="ORF">QN277_027440</name>
</gene>
<dbReference type="AlphaFoldDB" id="A0AAE1K806"/>
<dbReference type="SUPFAM" id="SSF81383">
    <property type="entry name" value="F-box domain"/>
    <property type="match status" value="1"/>
</dbReference>
<dbReference type="NCBIfam" id="TIGR01640">
    <property type="entry name" value="F_box_assoc_1"/>
    <property type="match status" value="1"/>
</dbReference>
<organism evidence="2 3">
    <name type="scientific">Acacia crassicarpa</name>
    <name type="common">northern wattle</name>
    <dbReference type="NCBI Taxonomy" id="499986"/>
    <lineage>
        <taxon>Eukaryota</taxon>
        <taxon>Viridiplantae</taxon>
        <taxon>Streptophyta</taxon>
        <taxon>Embryophyta</taxon>
        <taxon>Tracheophyta</taxon>
        <taxon>Spermatophyta</taxon>
        <taxon>Magnoliopsida</taxon>
        <taxon>eudicotyledons</taxon>
        <taxon>Gunneridae</taxon>
        <taxon>Pentapetalae</taxon>
        <taxon>rosids</taxon>
        <taxon>fabids</taxon>
        <taxon>Fabales</taxon>
        <taxon>Fabaceae</taxon>
        <taxon>Caesalpinioideae</taxon>
        <taxon>mimosoid clade</taxon>
        <taxon>Acacieae</taxon>
        <taxon>Acacia</taxon>
    </lineage>
</organism>
<proteinExistence type="predicted"/>
<accession>A0AAE1K806</accession>
<dbReference type="InterPro" id="IPR050796">
    <property type="entry name" value="SCF_F-box_component"/>
</dbReference>
<dbReference type="SMART" id="SM00256">
    <property type="entry name" value="FBOX"/>
    <property type="match status" value="1"/>
</dbReference>
<sequence length="383" mass="44295">MENDTPILPQEIITSILVRLPVKSLIRFLCVCKDWKNLFRTPSFFAEHLHHSSRQNSLLLIVDSIIPEANSRHLYSLNREMQIHEIQKSRNIGHFKPGCVYSSNGLLCVGLDNECPDSLWLWNPTIRVVRQVPKSLNNYEYEDFSVGFGFSPTINDYKIIKLFLSGRFVVQGEVYSLKTGLWRKVEVGNLEGVYVLRGWSAFPCNETIFWMGRKDVEGHSKCRLHLIVSFDIAKDVFTLTPFPVMISRQKCCNTLVCYEKKLVCYENKLAIFFPNSESHGIDLWVLEECGDPSKGRWSWAKIFSSRPNPSSLIIYPQIIWRNEIVCLVQALPEYEVEEDYEGKLVLGSLTADELNIFDVPIRSFNTWIFDYVESLVLLDKIHI</sequence>
<evidence type="ECO:0000313" key="3">
    <source>
        <dbReference type="Proteomes" id="UP001293593"/>
    </source>
</evidence>
<dbReference type="PANTHER" id="PTHR31672:SF13">
    <property type="entry name" value="F-BOX PROTEIN CPR30-LIKE"/>
    <property type="match status" value="1"/>
</dbReference>
<dbReference type="InterPro" id="IPR036047">
    <property type="entry name" value="F-box-like_dom_sf"/>
</dbReference>
<dbReference type="PROSITE" id="PS50181">
    <property type="entry name" value="FBOX"/>
    <property type="match status" value="1"/>
</dbReference>
<dbReference type="SUPFAM" id="SSF50965">
    <property type="entry name" value="Galactose oxidase, central domain"/>
    <property type="match status" value="1"/>
</dbReference>
<dbReference type="InterPro" id="IPR011043">
    <property type="entry name" value="Gal_Oxase/kelch_b-propeller"/>
</dbReference>
<dbReference type="Gene3D" id="1.20.1280.50">
    <property type="match status" value="1"/>
</dbReference>
<feature type="domain" description="F-box" evidence="1">
    <location>
        <begin position="2"/>
        <end position="48"/>
    </location>
</feature>
<dbReference type="CDD" id="cd22157">
    <property type="entry name" value="F-box_AtFBW1-like"/>
    <property type="match status" value="1"/>
</dbReference>
<dbReference type="Pfam" id="PF08268">
    <property type="entry name" value="FBA_3"/>
    <property type="match status" value="1"/>
</dbReference>
<dbReference type="Proteomes" id="UP001293593">
    <property type="component" value="Unassembled WGS sequence"/>
</dbReference>
<dbReference type="PANTHER" id="PTHR31672">
    <property type="entry name" value="BNACNNG10540D PROTEIN"/>
    <property type="match status" value="1"/>
</dbReference>
<dbReference type="InterPro" id="IPR001810">
    <property type="entry name" value="F-box_dom"/>
</dbReference>
<name>A0AAE1K806_9FABA</name>
<evidence type="ECO:0000259" key="1">
    <source>
        <dbReference type="PROSITE" id="PS50181"/>
    </source>
</evidence>
<dbReference type="EMBL" id="JAWXYG010000008">
    <property type="protein sequence ID" value="KAK4266540.1"/>
    <property type="molecule type" value="Genomic_DNA"/>
</dbReference>
<keyword evidence="3" id="KW-1185">Reference proteome</keyword>
<dbReference type="Pfam" id="PF00646">
    <property type="entry name" value="F-box"/>
    <property type="match status" value="1"/>
</dbReference>
<reference evidence="2" key="1">
    <citation type="submission" date="2023-10" db="EMBL/GenBank/DDBJ databases">
        <title>Chromosome-level genome of the transformable northern wattle, Acacia crassicarpa.</title>
        <authorList>
            <person name="Massaro I."/>
            <person name="Sinha N.R."/>
            <person name="Poethig S."/>
            <person name="Leichty A.R."/>
        </authorList>
    </citation>
    <scope>NUCLEOTIDE SEQUENCE</scope>
    <source>
        <strain evidence="2">Acra3RX</strain>
        <tissue evidence="2">Leaf</tissue>
    </source>
</reference>
<protein>
    <recommendedName>
        <fullName evidence="1">F-box domain-containing protein</fullName>
    </recommendedName>
</protein>
<evidence type="ECO:0000313" key="2">
    <source>
        <dbReference type="EMBL" id="KAK4266540.1"/>
    </source>
</evidence>
<dbReference type="InterPro" id="IPR013187">
    <property type="entry name" value="F-box-assoc_dom_typ3"/>
</dbReference>
<comment type="caution">
    <text evidence="2">The sequence shown here is derived from an EMBL/GenBank/DDBJ whole genome shotgun (WGS) entry which is preliminary data.</text>
</comment>
<dbReference type="InterPro" id="IPR017451">
    <property type="entry name" value="F-box-assoc_interact_dom"/>
</dbReference>